<accession>A0A2I4GTR1</accession>
<evidence type="ECO:0000313" key="2">
    <source>
        <dbReference type="RefSeq" id="XP_018847289.2"/>
    </source>
</evidence>
<name>A0A2I4GTR1_JUGRE</name>
<proteinExistence type="predicted"/>
<dbReference type="Gramene" id="Jr13_25790_p1">
    <property type="protein sequence ID" value="cds.Jr13_25790_p1"/>
    <property type="gene ID" value="Jr13_25790"/>
</dbReference>
<dbReference type="AlphaFoldDB" id="A0A2I4GTR1"/>
<dbReference type="Proteomes" id="UP000235220">
    <property type="component" value="Chromosome 13"/>
</dbReference>
<dbReference type="OrthoDB" id="414945at2759"/>
<sequence>MKDLGSLSFFLGIHAQNLTNGMLLSKSKYTLDLLSRFKMIDAKTPIPARSQLFEHHGDPLQNATEYRQLVGALQYLTLTKTKHNLHSQPVMSVYAQSHNCPLDSSQESMKRPQRLTQPWIVIHQRLIHSQCLLGTQMTEGQQLAMPYILPLFNQLEC</sequence>
<dbReference type="KEGG" id="jre:109010826"/>
<gene>
    <name evidence="2" type="primary">LOC109010826</name>
</gene>
<dbReference type="RefSeq" id="XP_018847289.2">
    <property type="nucleotide sequence ID" value="XM_018991744.2"/>
</dbReference>
<organism evidence="1 2">
    <name type="scientific">Juglans regia</name>
    <name type="common">English walnut</name>
    <dbReference type="NCBI Taxonomy" id="51240"/>
    <lineage>
        <taxon>Eukaryota</taxon>
        <taxon>Viridiplantae</taxon>
        <taxon>Streptophyta</taxon>
        <taxon>Embryophyta</taxon>
        <taxon>Tracheophyta</taxon>
        <taxon>Spermatophyta</taxon>
        <taxon>Magnoliopsida</taxon>
        <taxon>eudicotyledons</taxon>
        <taxon>Gunneridae</taxon>
        <taxon>Pentapetalae</taxon>
        <taxon>rosids</taxon>
        <taxon>fabids</taxon>
        <taxon>Fagales</taxon>
        <taxon>Juglandaceae</taxon>
        <taxon>Juglans</taxon>
    </lineage>
</organism>
<keyword evidence="1" id="KW-1185">Reference proteome</keyword>
<evidence type="ECO:0000313" key="1">
    <source>
        <dbReference type="Proteomes" id="UP000235220"/>
    </source>
</evidence>
<dbReference type="GeneID" id="109010826"/>
<reference evidence="2" key="1">
    <citation type="submission" date="2025-08" db="UniProtKB">
        <authorList>
            <consortium name="RefSeq"/>
        </authorList>
    </citation>
    <scope>IDENTIFICATION</scope>
    <source>
        <tissue evidence="2">Leaves</tissue>
    </source>
</reference>
<protein>
    <submittedName>
        <fullName evidence="2">Uncharacterized mitochondrial protein AtMg00810-like</fullName>
    </submittedName>
</protein>